<dbReference type="AlphaFoldDB" id="A0AAW2WE97"/>
<sequence>MVNYTGSSQAEEASVILFRDALHAFAELSGLHANISKSQLILSKSASPVRNRIRGTWISGRTLTGTLPWAPTYLFRLTIDDCKPLLLKVDERLQGWSSLHLSFAARIQLLKSIISALNIYWATAFILPSGVLKTIEARMRKFLWQGGMIRGLQRWHGWMYVNCWRKVVKASGDLSHLIVHS</sequence>
<proteinExistence type="predicted"/>
<reference evidence="1" key="1">
    <citation type="submission" date="2020-06" db="EMBL/GenBank/DDBJ databases">
        <authorList>
            <person name="Li T."/>
            <person name="Hu X."/>
            <person name="Zhang T."/>
            <person name="Song X."/>
            <person name="Zhang H."/>
            <person name="Dai N."/>
            <person name="Sheng W."/>
            <person name="Hou X."/>
            <person name="Wei L."/>
        </authorList>
    </citation>
    <scope>NUCLEOTIDE SEQUENCE</scope>
    <source>
        <strain evidence="1">KEN1</strain>
        <tissue evidence="1">Leaf</tissue>
    </source>
</reference>
<comment type="caution">
    <text evidence="1">The sequence shown here is derived from an EMBL/GenBank/DDBJ whole genome shotgun (WGS) entry which is preliminary data.</text>
</comment>
<dbReference type="PANTHER" id="PTHR33116:SF78">
    <property type="entry name" value="OS12G0587133 PROTEIN"/>
    <property type="match status" value="1"/>
</dbReference>
<evidence type="ECO:0000313" key="1">
    <source>
        <dbReference type="EMBL" id="KAL0439679.1"/>
    </source>
</evidence>
<protein>
    <recommendedName>
        <fullName evidence="2">Reverse transcriptase</fullName>
    </recommendedName>
</protein>
<name>A0AAW2WE97_9LAMI</name>
<dbReference type="PANTHER" id="PTHR33116">
    <property type="entry name" value="REVERSE TRANSCRIPTASE ZINC-BINDING DOMAIN-CONTAINING PROTEIN-RELATED-RELATED"/>
    <property type="match status" value="1"/>
</dbReference>
<evidence type="ECO:0008006" key="2">
    <source>
        <dbReference type="Google" id="ProtNLM"/>
    </source>
</evidence>
<dbReference type="EMBL" id="JACGWN010000008">
    <property type="protein sequence ID" value="KAL0439679.1"/>
    <property type="molecule type" value="Genomic_DNA"/>
</dbReference>
<organism evidence="1">
    <name type="scientific">Sesamum latifolium</name>
    <dbReference type="NCBI Taxonomy" id="2727402"/>
    <lineage>
        <taxon>Eukaryota</taxon>
        <taxon>Viridiplantae</taxon>
        <taxon>Streptophyta</taxon>
        <taxon>Embryophyta</taxon>
        <taxon>Tracheophyta</taxon>
        <taxon>Spermatophyta</taxon>
        <taxon>Magnoliopsida</taxon>
        <taxon>eudicotyledons</taxon>
        <taxon>Gunneridae</taxon>
        <taxon>Pentapetalae</taxon>
        <taxon>asterids</taxon>
        <taxon>lamiids</taxon>
        <taxon>Lamiales</taxon>
        <taxon>Pedaliaceae</taxon>
        <taxon>Sesamum</taxon>
    </lineage>
</organism>
<gene>
    <name evidence="1" type="ORF">Slati_2450900</name>
</gene>
<accession>A0AAW2WE97</accession>
<reference evidence="1" key="2">
    <citation type="journal article" date="2024" name="Plant">
        <title>Genomic evolution and insights into agronomic trait innovations of Sesamum species.</title>
        <authorList>
            <person name="Miao H."/>
            <person name="Wang L."/>
            <person name="Qu L."/>
            <person name="Liu H."/>
            <person name="Sun Y."/>
            <person name="Le M."/>
            <person name="Wang Q."/>
            <person name="Wei S."/>
            <person name="Zheng Y."/>
            <person name="Lin W."/>
            <person name="Duan Y."/>
            <person name="Cao H."/>
            <person name="Xiong S."/>
            <person name="Wang X."/>
            <person name="Wei L."/>
            <person name="Li C."/>
            <person name="Ma Q."/>
            <person name="Ju M."/>
            <person name="Zhao R."/>
            <person name="Li G."/>
            <person name="Mu C."/>
            <person name="Tian Q."/>
            <person name="Mei H."/>
            <person name="Zhang T."/>
            <person name="Gao T."/>
            <person name="Zhang H."/>
        </authorList>
    </citation>
    <scope>NUCLEOTIDE SEQUENCE</scope>
    <source>
        <strain evidence="1">KEN1</strain>
    </source>
</reference>